<dbReference type="InterPro" id="IPR028082">
    <property type="entry name" value="Peripla_BP_I"/>
</dbReference>
<proteinExistence type="predicted"/>
<dbReference type="Gene3D" id="3.40.50.2300">
    <property type="match status" value="1"/>
</dbReference>
<organism evidence="1 2">
    <name type="scientific">Parelaphostrongylus tenuis</name>
    <name type="common">Meningeal worm</name>
    <dbReference type="NCBI Taxonomy" id="148309"/>
    <lineage>
        <taxon>Eukaryota</taxon>
        <taxon>Metazoa</taxon>
        <taxon>Ecdysozoa</taxon>
        <taxon>Nematoda</taxon>
        <taxon>Chromadorea</taxon>
        <taxon>Rhabditida</taxon>
        <taxon>Rhabditina</taxon>
        <taxon>Rhabditomorpha</taxon>
        <taxon>Strongyloidea</taxon>
        <taxon>Metastrongylidae</taxon>
        <taxon>Parelaphostrongylus</taxon>
    </lineage>
</organism>
<dbReference type="EMBL" id="JAHQIW010002865">
    <property type="protein sequence ID" value="KAJ1356690.1"/>
    <property type="molecule type" value="Genomic_DNA"/>
</dbReference>
<dbReference type="AlphaFoldDB" id="A0AAD5MEY6"/>
<sequence>MGRKAAVTTYNIDNAIGPGTANELTVRRFFVNYTKCDALEAVAVAVEFMKKKNVDAVIASPCPARK</sequence>
<evidence type="ECO:0000313" key="2">
    <source>
        <dbReference type="Proteomes" id="UP001196413"/>
    </source>
</evidence>
<keyword evidence="2" id="KW-1185">Reference proteome</keyword>
<accession>A0AAD5MEY6</accession>
<protein>
    <submittedName>
        <fullName evidence="1">Uncharacterized protein</fullName>
    </submittedName>
</protein>
<dbReference type="SUPFAM" id="SSF53822">
    <property type="entry name" value="Periplasmic binding protein-like I"/>
    <property type="match status" value="1"/>
</dbReference>
<gene>
    <name evidence="1" type="ORF">KIN20_014430</name>
</gene>
<evidence type="ECO:0000313" key="1">
    <source>
        <dbReference type="EMBL" id="KAJ1356690.1"/>
    </source>
</evidence>
<comment type="caution">
    <text evidence="1">The sequence shown here is derived from an EMBL/GenBank/DDBJ whole genome shotgun (WGS) entry which is preliminary data.</text>
</comment>
<reference evidence="1" key="1">
    <citation type="submission" date="2021-06" db="EMBL/GenBank/DDBJ databases">
        <title>Parelaphostrongylus tenuis whole genome reference sequence.</title>
        <authorList>
            <person name="Garwood T.J."/>
            <person name="Larsen P.A."/>
            <person name="Fountain-Jones N.M."/>
            <person name="Garbe J.R."/>
            <person name="Macchietto M.G."/>
            <person name="Kania S.A."/>
            <person name="Gerhold R.W."/>
            <person name="Richards J.E."/>
            <person name="Wolf T.M."/>
        </authorList>
    </citation>
    <scope>NUCLEOTIDE SEQUENCE</scope>
    <source>
        <strain evidence="1">MNPRO001-30</strain>
        <tissue evidence="1">Meninges</tissue>
    </source>
</reference>
<dbReference type="Proteomes" id="UP001196413">
    <property type="component" value="Unassembled WGS sequence"/>
</dbReference>
<name>A0AAD5MEY6_PARTN</name>